<gene>
    <name evidence="1" type="ORF">ACFPME_11735</name>
</gene>
<dbReference type="Proteomes" id="UP001596013">
    <property type="component" value="Unassembled WGS sequence"/>
</dbReference>
<dbReference type="RefSeq" id="WP_377305476.1">
    <property type="nucleotide sequence ID" value="NZ_JBHSMK010000007.1"/>
</dbReference>
<evidence type="ECO:0000313" key="1">
    <source>
        <dbReference type="EMBL" id="MFC5437232.1"/>
    </source>
</evidence>
<name>A0ABW0JN34_9GAMM</name>
<sequence>MTARITRRQTTFWELADSSGEFRFHFAHKQEQHFVSPECDQFGVVTDHPVLIDYSQPWSSIYVASPATDPTQILERIASQVAVVVGPWRRSNDYLNRQADPSSLLQKGAGLLLRAPNAIVALVHPILGAAGVKFTVLPHLPSRWPMQSFVAGRNFVVAREFHVQRGSNNSFEADGYAAAQFKR</sequence>
<reference evidence="2" key="1">
    <citation type="journal article" date="2019" name="Int. J. Syst. Evol. Microbiol.">
        <title>The Global Catalogue of Microorganisms (GCM) 10K type strain sequencing project: providing services to taxonomists for standard genome sequencing and annotation.</title>
        <authorList>
            <consortium name="The Broad Institute Genomics Platform"/>
            <consortium name="The Broad Institute Genome Sequencing Center for Infectious Disease"/>
            <person name="Wu L."/>
            <person name="Ma J."/>
        </authorList>
    </citation>
    <scope>NUCLEOTIDE SEQUENCE [LARGE SCALE GENOMIC DNA]</scope>
    <source>
        <strain evidence="2">JCM 17130</strain>
    </source>
</reference>
<organism evidence="1 2">
    <name type="scientific">Rhodanobacter umsongensis</name>
    <dbReference type="NCBI Taxonomy" id="633153"/>
    <lineage>
        <taxon>Bacteria</taxon>
        <taxon>Pseudomonadati</taxon>
        <taxon>Pseudomonadota</taxon>
        <taxon>Gammaproteobacteria</taxon>
        <taxon>Lysobacterales</taxon>
        <taxon>Rhodanobacteraceae</taxon>
        <taxon>Rhodanobacter</taxon>
    </lineage>
</organism>
<proteinExistence type="predicted"/>
<evidence type="ECO:0000313" key="2">
    <source>
        <dbReference type="Proteomes" id="UP001596013"/>
    </source>
</evidence>
<dbReference type="EMBL" id="JBHSMK010000007">
    <property type="protein sequence ID" value="MFC5437232.1"/>
    <property type="molecule type" value="Genomic_DNA"/>
</dbReference>
<comment type="caution">
    <text evidence="1">The sequence shown here is derived from an EMBL/GenBank/DDBJ whole genome shotgun (WGS) entry which is preliminary data.</text>
</comment>
<keyword evidence="2" id="KW-1185">Reference proteome</keyword>
<protein>
    <submittedName>
        <fullName evidence="1">Uncharacterized protein</fullName>
    </submittedName>
</protein>
<accession>A0ABW0JN34</accession>